<evidence type="ECO:0000256" key="1">
    <source>
        <dbReference type="SAM" id="Phobius"/>
    </source>
</evidence>
<reference evidence="2" key="2">
    <citation type="submission" date="2020-05" db="UniProtKB">
        <authorList>
            <consortium name="EnsemblMetazoa"/>
        </authorList>
    </citation>
    <scope>IDENTIFICATION</scope>
    <source>
        <strain evidence="2">IAEA</strain>
    </source>
</reference>
<feature type="transmembrane region" description="Helical" evidence="1">
    <location>
        <begin position="69"/>
        <end position="88"/>
    </location>
</feature>
<keyword evidence="1" id="KW-0472">Membrane</keyword>
<feature type="transmembrane region" description="Helical" evidence="1">
    <location>
        <begin position="41"/>
        <end position="57"/>
    </location>
</feature>
<name>A0A1B0AWT5_9MUSC</name>
<dbReference type="VEuPathDB" id="VectorBase:GPPI011404"/>
<keyword evidence="1" id="KW-0812">Transmembrane</keyword>
<dbReference type="EnsemblMetazoa" id="GPPI011404-RA">
    <property type="protein sequence ID" value="GPPI011404-PA"/>
    <property type="gene ID" value="GPPI011404"/>
</dbReference>
<evidence type="ECO:0000313" key="3">
    <source>
        <dbReference type="Proteomes" id="UP000092460"/>
    </source>
</evidence>
<protein>
    <submittedName>
        <fullName evidence="2">Uncharacterized protein</fullName>
    </submittedName>
</protein>
<keyword evidence="1" id="KW-1133">Transmembrane helix</keyword>
<dbReference type="Proteomes" id="UP000092460">
    <property type="component" value="Unassembled WGS sequence"/>
</dbReference>
<reference evidence="3" key="1">
    <citation type="submission" date="2015-01" db="EMBL/GenBank/DDBJ databases">
        <authorList>
            <person name="Aksoy S."/>
            <person name="Warren W."/>
            <person name="Wilson R.K."/>
        </authorList>
    </citation>
    <scope>NUCLEOTIDE SEQUENCE [LARGE SCALE GENOMIC DNA]</scope>
    <source>
        <strain evidence="3">IAEA</strain>
    </source>
</reference>
<keyword evidence="3" id="KW-1185">Reference proteome</keyword>
<dbReference type="AlphaFoldDB" id="A0A1B0AWT5"/>
<accession>A0A1B0AWT5</accession>
<proteinExistence type="predicted"/>
<evidence type="ECO:0000313" key="2">
    <source>
        <dbReference type="EnsemblMetazoa" id="GPPI011404-PA"/>
    </source>
</evidence>
<dbReference type="EMBL" id="JXJN01004944">
    <property type="status" value="NOT_ANNOTATED_CDS"/>
    <property type="molecule type" value="Genomic_DNA"/>
</dbReference>
<sequence>MFSLRRVTIKTFLADAYVYIIRRKQCNSALYRVDWSIMKKYPLIVVVVVVVVVVVIVDDGSLPCTPCTTNFSISMSPIVVCLLARFTAAQHNYQISEQTMEANEFCG</sequence>
<organism evidence="2 3">
    <name type="scientific">Glossina palpalis gambiensis</name>
    <dbReference type="NCBI Taxonomy" id="67801"/>
    <lineage>
        <taxon>Eukaryota</taxon>
        <taxon>Metazoa</taxon>
        <taxon>Ecdysozoa</taxon>
        <taxon>Arthropoda</taxon>
        <taxon>Hexapoda</taxon>
        <taxon>Insecta</taxon>
        <taxon>Pterygota</taxon>
        <taxon>Neoptera</taxon>
        <taxon>Endopterygota</taxon>
        <taxon>Diptera</taxon>
        <taxon>Brachycera</taxon>
        <taxon>Muscomorpha</taxon>
        <taxon>Hippoboscoidea</taxon>
        <taxon>Glossinidae</taxon>
        <taxon>Glossina</taxon>
    </lineage>
</organism>